<dbReference type="InterPro" id="IPR007197">
    <property type="entry name" value="rSAM"/>
</dbReference>
<keyword evidence="2" id="KW-0949">S-adenosyl-L-methionine</keyword>
<evidence type="ECO:0000256" key="2">
    <source>
        <dbReference type="ARBA" id="ARBA00022691"/>
    </source>
</evidence>
<dbReference type="GO" id="GO:0016491">
    <property type="term" value="F:oxidoreductase activity"/>
    <property type="evidence" value="ECO:0007669"/>
    <property type="project" value="InterPro"/>
</dbReference>
<evidence type="ECO:0000313" key="8">
    <source>
        <dbReference type="EMBL" id="SCM83248.1"/>
    </source>
</evidence>
<evidence type="ECO:0000259" key="7">
    <source>
        <dbReference type="Pfam" id="PF13186"/>
    </source>
</evidence>
<evidence type="ECO:0000256" key="5">
    <source>
        <dbReference type="ARBA" id="ARBA00023014"/>
    </source>
</evidence>
<gene>
    <name evidence="8" type="ORF">KL86SPO_70106</name>
</gene>
<dbReference type="SFLD" id="SFLDS00029">
    <property type="entry name" value="Radical_SAM"/>
    <property type="match status" value="1"/>
</dbReference>
<dbReference type="InterPro" id="IPR013785">
    <property type="entry name" value="Aldolase_TIM"/>
</dbReference>
<evidence type="ECO:0000256" key="1">
    <source>
        <dbReference type="ARBA" id="ARBA00001966"/>
    </source>
</evidence>
<keyword evidence="4" id="KW-0408">Iron</keyword>
<dbReference type="InterPro" id="IPR023885">
    <property type="entry name" value="4Fe4S-binding_SPASM_dom"/>
</dbReference>
<comment type="cofactor">
    <cofactor evidence="1">
        <name>[4Fe-4S] cluster</name>
        <dbReference type="ChEBI" id="CHEBI:49883"/>
    </cofactor>
</comment>
<dbReference type="CDD" id="cd21109">
    <property type="entry name" value="SPASM"/>
    <property type="match status" value="1"/>
</dbReference>
<dbReference type="SUPFAM" id="SSF102114">
    <property type="entry name" value="Radical SAM enzymes"/>
    <property type="match status" value="1"/>
</dbReference>
<dbReference type="GO" id="GO:0051536">
    <property type="term" value="F:iron-sulfur cluster binding"/>
    <property type="evidence" value="ECO:0007669"/>
    <property type="project" value="UniProtKB-KW"/>
</dbReference>
<proteinExistence type="inferred from homology"/>
<comment type="similarity">
    <text evidence="6">Belongs to the radical SAM superfamily. Anaerobic sulfatase-maturating enzyme family.</text>
</comment>
<reference evidence="8" key="1">
    <citation type="submission" date="2016-08" db="EMBL/GenBank/DDBJ databases">
        <authorList>
            <person name="Seilhamer J.J."/>
        </authorList>
    </citation>
    <scope>NUCLEOTIDE SEQUENCE</scope>
    <source>
        <strain evidence="8">86</strain>
    </source>
</reference>
<evidence type="ECO:0000256" key="6">
    <source>
        <dbReference type="ARBA" id="ARBA00023601"/>
    </source>
</evidence>
<dbReference type="AlphaFoldDB" id="A0A212M0E1"/>
<accession>A0A212M0E1</accession>
<keyword evidence="3" id="KW-0479">Metal-binding</keyword>
<dbReference type="PANTHER" id="PTHR43273:SF3">
    <property type="entry name" value="ANAEROBIC SULFATASE-MATURATING ENZYME HOMOLOG ASLB-RELATED"/>
    <property type="match status" value="1"/>
</dbReference>
<dbReference type="Gene3D" id="3.20.20.70">
    <property type="entry name" value="Aldolase class I"/>
    <property type="match status" value="2"/>
</dbReference>
<dbReference type="InterPro" id="IPR058240">
    <property type="entry name" value="rSAM_sf"/>
</dbReference>
<organism evidence="8">
    <name type="scientific">uncultured Sporomusa sp</name>
    <dbReference type="NCBI Taxonomy" id="307249"/>
    <lineage>
        <taxon>Bacteria</taxon>
        <taxon>Bacillati</taxon>
        <taxon>Bacillota</taxon>
        <taxon>Negativicutes</taxon>
        <taxon>Selenomonadales</taxon>
        <taxon>Sporomusaceae</taxon>
        <taxon>Sporomusa</taxon>
        <taxon>environmental samples</taxon>
    </lineage>
</organism>
<dbReference type="RefSeq" id="WP_288185718.1">
    <property type="nucleotide sequence ID" value="NZ_LT608335.1"/>
</dbReference>
<dbReference type="GO" id="GO:0046872">
    <property type="term" value="F:metal ion binding"/>
    <property type="evidence" value="ECO:0007669"/>
    <property type="project" value="UniProtKB-KW"/>
</dbReference>
<feature type="domain" description="4Fe4S-binding SPASM" evidence="7">
    <location>
        <begin position="53"/>
        <end position="108"/>
    </location>
</feature>
<evidence type="ECO:0000256" key="3">
    <source>
        <dbReference type="ARBA" id="ARBA00022723"/>
    </source>
</evidence>
<dbReference type="Pfam" id="PF13186">
    <property type="entry name" value="SPASM"/>
    <property type="match status" value="1"/>
</dbReference>
<evidence type="ECO:0000256" key="4">
    <source>
        <dbReference type="ARBA" id="ARBA00023004"/>
    </source>
</evidence>
<keyword evidence="5" id="KW-0411">Iron-sulfur</keyword>
<sequence length="367" mass="41149">MEDIIYKLSKLEGPLHTDSASGKQVKQLMLSPLGKTIRELLPQYRPWCRLFPSGAVILSDGSVTTCCQDAIGSNTYGNIFTTDVTSLWQKAADIAEKGLYELSACRQCIGTFGLSSLISRQQDYAVWQQLADGCPTELGLEIMSSCNYQCCIAAELHHYRAASKLNLPELFIRLAPFLPNIQKLKLFNYGEPLLNDNLCEFIRNCRSVAPALTMTLATNGMLLNTATASCLIENQLNQVIVSVHGGPGTENMLKYSRVGADYPRVLNNVADLIKLRIARRSQLPKISLRAILFNWNDSEEIMDVFRKDAKKLGLEATWGNVNTDNYHWILDGERERRERSSSRFVPGSPALTDLIGRKEFSVREFWS</sequence>
<dbReference type="EMBL" id="FMJE01000007">
    <property type="protein sequence ID" value="SCM83248.1"/>
    <property type="molecule type" value="Genomic_DNA"/>
</dbReference>
<dbReference type="InterPro" id="IPR023867">
    <property type="entry name" value="Sulphatase_maturase_rSAM"/>
</dbReference>
<dbReference type="PANTHER" id="PTHR43273">
    <property type="entry name" value="ANAEROBIC SULFATASE-MATURATING ENZYME HOMOLOG ASLB-RELATED"/>
    <property type="match status" value="1"/>
</dbReference>
<name>A0A212M0E1_9FIRM</name>
<protein>
    <recommendedName>
        <fullName evidence="7">4Fe4S-binding SPASM domain-containing protein</fullName>
    </recommendedName>
</protein>
<dbReference type="CDD" id="cd01335">
    <property type="entry name" value="Radical_SAM"/>
    <property type="match status" value="1"/>
</dbReference>